<organism evidence="3 4">
    <name type="scientific">Mucilaginibacter oryzae</name>
    <dbReference type="NCBI Taxonomy" id="468058"/>
    <lineage>
        <taxon>Bacteria</taxon>
        <taxon>Pseudomonadati</taxon>
        <taxon>Bacteroidota</taxon>
        <taxon>Sphingobacteriia</taxon>
        <taxon>Sphingobacteriales</taxon>
        <taxon>Sphingobacteriaceae</taxon>
        <taxon>Mucilaginibacter</taxon>
    </lineage>
</organism>
<dbReference type="Proteomes" id="UP000245678">
    <property type="component" value="Unassembled WGS sequence"/>
</dbReference>
<dbReference type="AlphaFoldDB" id="A0A316HK11"/>
<evidence type="ECO:0000259" key="2">
    <source>
        <dbReference type="Pfam" id="PF00892"/>
    </source>
</evidence>
<feature type="transmembrane region" description="Helical" evidence="1">
    <location>
        <begin position="143"/>
        <end position="161"/>
    </location>
</feature>
<dbReference type="PANTHER" id="PTHR22911:SF76">
    <property type="entry name" value="EAMA DOMAIN-CONTAINING PROTEIN"/>
    <property type="match status" value="1"/>
</dbReference>
<protein>
    <submittedName>
        <fullName evidence="3">Threonine/homoserine efflux transporter RhtA</fullName>
    </submittedName>
</protein>
<accession>A0A316HK11</accession>
<feature type="transmembrane region" description="Helical" evidence="1">
    <location>
        <begin position="86"/>
        <end position="108"/>
    </location>
</feature>
<comment type="caution">
    <text evidence="3">The sequence shown here is derived from an EMBL/GenBank/DDBJ whole genome shotgun (WGS) entry which is preliminary data.</text>
</comment>
<evidence type="ECO:0000313" key="4">
    <source>
        <dbReference type="Proteomes" id="UP000245678"/>
    </source>
</evidence>
<keyword evidence="4" id="KW-1185">Reference proteome</keyword>
<feature type="transmembrane region" description="Helical" evidence="1">
    <location>
        <begin position="115"/>
        <end position="137"/>
    </location>
</feature>
<dbReference type="Pfam" id="PF00892">
    <property type="entry name" value="EamA"/>
    <property type="match status" value="2"/>
</dbReference>
<dbReference type="InterPro" id="IPR037185">
    <property type="entry name" value="EmrE-like"/>
</dbReference>
<keyword evidence="1" id="KW-0472">Membrane</keyword>
<reference evidence="3 4" key="1">
    <citation type="submission" date="2018-05" db="EMBL/GenBank/DDBJ databases">
        <title>Genomic Encyclopedia of Archaeal and Bacterial Type Strains, Phase II (KMG-II): from individual species to whole genera.</title>
        <authorList>
            <person name="Goeker M."/>
        </authorList>
    </citation>
    <scope>NUCLEOTIDE SEQUENCE [LARGE SCALE GENOMIC DNA]</scope>
    <source>
        <strain evidence="3 4">DSM 19975</strain>
    </source>
</reference>
<feature type="transmembrane region" description="Helical" evidence="1">
    <location>
        <begin position="33"/>
        <end position="49"/>
    </location>
</feature>
<feature type="transmembrane region" description="Helical" evidence="1">
    <location>
        <begin position="260"/>
        <end position="278"/>
    </location>
</feature>
<keyword evidence="1" id="KW-0812">Transmembrane</keyword>
<dbReference type="SUPFAM" id="SSF103481">
    <property type="entry name" value="Multidrug resistance efflux transporter EmrE"/>
    <property type="match status" value="2"/>
</dbReference>
<feature type="transmembrane region" description="Helical" evidence="1">
    <location>
        <begin position="235"/>
        <end position="254"/>
    </location>
</feature>
<dbReference type="PANTHER" id="PTHR22911">
    <property type="entry name" value="ACYL-MALONYL CONDENSING ENZYME-RELATED"/>
    <property type="match status" value="1"/>
</dbReference>
<dbReference type="InterPro" id="IPR000620">
    <property type="entry name" value="EamA_dom"/>
</dbReference>
<sequence>MNPRLSLAIGILCISFSPILVKLAGVSPIGSAFYRVFVAWICLAPFCIFKGKLRIQKRQLLISIAAGMIFAMDIAVWNISLLKISATVSTLVANLAPVWVGLMSFLFFRKKSGLLFWIGTFIAIMGMVVLVGYQHILHMELNAGILLAVLASFFYATYIIITKNIMAGIDVFTFMFYSMLSSSVFLLLINGIMHHDIIHLSAKVWLCFIGLGLICQLAGWLTINYSLRYLESTKVSIALLSQTVFAGLLAAFLLNERLGFNEFLGSVIVLGGIAVTFLKPRYQVNKTVS</sequence>
<keyword evidence="1" id="KW-1133">Transmembrane helix</keyword>
<dbReference type="EMBL" id="QGHA01000008">
    <property type="protein sequence ID" value="PWK75272.1"/>
    <property type="molecule type" value="Genomic_DNA"/>
</dbReference>
<proteinExistence type="predicted"/>
<name>A0A316HK11_9SPHI</name>
<feature type="domain" description="EamA" evidence="2">
    <location>
        <begin position="7"/>
        <end position="131"/>
    </location>
</feature>
<dbReference type="GO" id="GO:0016020">
    <property type="term" value="C:membrane"/>
    <property type="evidence" value="ECO:0007669"/>
    <property type="project" value="InterPro"/>
</dbReference>
<evidence type="ECO:0000256" key="1">
    <source>
        <dbReference type="SAM" id="Phobius"/>
    </source>
</evidence>
<feature type="transmembrane region" description="Helical" evidence="1">
    <location>
        <begin position="202"/>
        <end position="223"/>
    </location>
</feature>
<feature type="transmembrane region" description="Helical" evidence="1">
    <location>
        <begin position="61"/>
        <end position="80"/>
    </location>
</feature>
<feature type="domain" description="EamA" evidence="2">
    <location>
        <begin position="143"/>
        <end position="277"/>
    </location>
</feature>
<gene>
    <name evidence="3" type="ORF">LX99_03765</name>
</gene>
<feature type="transmembrane region" description="Helical" evidence="1">
    <location>
        <begin position="168"/>
        <end position="190"/>
    </location>
</feature>
<dbReference type="RefSeq" id="WP_109609229.1">
    <property type="nucleotide sequence ID" value="NZ_QGHA01000008.1"/>
</dbReference>
<evidence type="ECO:0000313" key="3">
    <source>
        <dbReference type="EMBL" id="PWK75272.1"/>
    </source>
</evidence>